<dbReference type="PANTHER" id="PTHR37419">
    <property type="entry name" value="SERINE/THREONINE-PROTEIN KINASE TOXIN HIPA"/>
    <property type="match status" value="1"/>
</dbReference>
<evidence type="ECO:0000313" key="5">
    <source>
        <dbReference type="EMBL" id="MBD8527978.1"/>
    </source>
</evidence>
<dbReference type="InterPro" id="IPR052028">
    <property type="entry name" value="HipA_Ser/Thr_kinase"/>
</dbReference>
<dbReference type="Pfam" id="PF07804">
    <property type="entry name" value="HipA_C"/>
    <property type="match status" value="1"/>
</dbReference>
<reference evidence="5 6" key="1">
    <citation type="submission" date="2020-09" db="EMBL/GenBank/DDBJ databases">
        <title>Pseudoxanthomonas sp. CAU 1598 isolated from sand of Yaerae Beach.</title>
        <authorList>
            <person name="Kim W."/>
        </authorList>
    </citation>
    <scope>NUCLEOTIDE SEQUENCE [LARGE SCALE GENOMIC DNA]</scope>
    <source>
        <strain evidence="5 6">CAU 1598</strain>
    </source>
</reference>
<dbReference type="PANTHER" id="PTHR37419:SF8">
    <property type="entry name" value="TOXIN YJJJ"/>
    <property type="match status" value="1"/>
</dbReference>
<feature type="domain" description="HipA-like C-terminal" evidence="4">
    <location>
        <begin position="222"/>
        <end position="433"/>
    </location>
</feature>
<dbReference type="GO" id="GO:0005829">
    <property type="term" value="C:cytosol"/>
    <property type="evidence" value="ECO:0007669"/>
    <property type="project" value="TreeGrafter"/>
</dbReference>
<dbReference type="RefSeq" id="WP_192031400.1">
    <property type="nucleotide sequence ID" value="NZ_JACYTR010000075.1"/>
</dbReference>
<gene>
    <name evidence="5" type="primary">yjjJ</name>
    <name evidence="5" type="ORF">IFO71_19700</name>
</gene>
<keyword evidence="3" id="KW-0418">Kinase</keyword>
<dbReference type="InterPro" id="IPR012893">
    <property type="entry name" value="HipA-like_C"/>
</dbReference>
<dbReference type="GO" id="GO:0004674">
    <property type="term" value="F:protein serine/threonine kinase activity"/>
    <property type="evidence" value="ECO:0007669"/>
    <property type="project" value="TreeGrafter"/>
</dbReference>
<dbReference type="EMBL" id="JACYTR010000075">
    <property type="protein sequence ID" value="MBD8527978.1"/>
    <property type="molecule type" value="Genomic_DNA"/>
</dbReference>
<dbReference type="AlphaFoldDB" id="A0AAW3ZQH2"/>
<name>A0AAW3ZQH2_9GAMM</name>
<organism evidence="5 6">
    <name type="scientific">Pseudomarimonas arenosa</name>
    <dbReference type="NCBI Taxonomy" id="2774145"/>
    <lineage>
        <taxon>Bacteria</taxon>
        <taxon>Pseudomonadati</taxon>
        <taxon>Pseudomonadota</taxon>
        <taxon>Gammaproteobacteria</taxon>
        <taxon>Lysobacterales</taxon>
        <taxon>Lysobacteraceae</taxon>
        <taxon>Pseudomarimonas</taxon>
    </lineage>
</organism>
<proteinExistence type="inferred from homology"/>
<dbReference type="Proteomes" id="UP000613768">
    <property type="component" value="Unassembled WGS sequence"/>
</dbReference>
<comment type="caution">
    <text evidence="5">The sequence shown here is derived from an EMBL/GenBank/DDBJ whole genome shotgun (WGS) entry which is preliminary data.</text>
</comment>
<evidence type="ECO:0000256" key="3">
    <source>
        <dbReference type="ARBA" id="ARBA00022777"/>
    </source>
</evidence>
<sequence>MADRSASVSSLLSLLGQRGALRAAEVLQALGVSRATLSRTVKQARGEVLRFGETRSTVYATSRQIGGQSAWPLYRITADAKVELLGELLAIGRTEFALRPTRPLPALTLPPLFGAGVFPDLPWFLDDQRPQGFLGRHFAHRLSATLGVPRDLKLWTGDHTVTALVECGHDQLGDLVLGERGLERALAGLDQPADVLQPEDRATAYPALAMAALQGEPVGSLLGGEQQKFTAMVGVNGGVESLIVKFSEAGGNPVATRWASLLRSEATAARVLNEGGIAAAADRVFEAAGHVFLESPRFDRTPGLGRRGLVSLAALDAAFYGHASTPWWQFAEQLHRDGWIGADDADALQRIYWFGAMIGNSDMHLGNASLVLRDSRPLTLAPVYDMLPMAWRPSAQGALVPRTLTLPIPAAGQLAQWRWAAEAAAKFWAAVRADAAIDSELREAANKAQELVDQGLRRFV</sequence>
<dbReference type="NCBIfam" id="NF007297">
    <property type="entry name" value="PRK09775.1"/>
    <property type="match status" value="1"/>
</dbReference>
<keyword evidence="2" id="KW-0808">Transferase</keyword>
<comment type="similarity">
    <text evidence="1">Belongs to the HipA Ser/Thr kinase family.</text>
</comment>
<protein>
    <submittedName>
        <fullName evidence="5">Type II toxin-antitoxin system HipA family toxin YjjJ</fullName>
    </submittedName>
</protein>
<evidence type="ECO:0000256" key="1">
    <source>
        <dbReference type="ARBA" id="ARBA00010164"/>
    </source>
</evidence>
<evidence type="ECO:0000259" key="4">
    <source>
        <dbReference type="Pfam" id="PF07804"/>
    </source>
</evidence>
<evidence type="ECO:0000313" key="6">
    <source>
        <dbReference type="Proteomes" id="UP000613768"/>
    </source>
</evidence>
<keyword evidence="6" id="KW-1185">Reference proteome</keyword>
<accession>A0AAW3ZQH2</accession>
<evidence type="ECO:0000256" key="2">
    <source>
        <dbReference type="ARBA" id="ARBA00022679"/>
    </source>
</evidence>